<dbReference type="PIR" id="C97737">
    <property type="entry name" value="C97737"/>
</dbReference>
<evidence type="ECO:0000256" key="1">
    <source>
        <dbReference type="SAM" id="Phobius"/>
    </source>
</evidence>
<gene>
    <name evidence="2" type="ordered locus">RC0299</name>
</gene>
<sequence length="90" mass="10183">MCRILIFKITFPVLSLEGTGLGDNYYKMYQAIEYQLSKPLLITLLSGVALGLTNIKVFVVISTFMAIDLPLALQFFTKLATMEQDKQDSW</sequence>
<dbReference type="AlphaFoldDB" id="Q92IX1"/>
<dbReference type="Proteomes" id="UP000000816">
    <property type="component" value="Chromosome"/>
</dbReference>
<keyword evidence="2" id="KW-0012">Acyltransferase</keyword>
<proteinExistence type="predicted"/>
<feature type="transmembrane region" description="Helical" evidence="1">
    <location>
        <begin position="39"/>
        <end position="67"/>
    </location>
</feature>
<evidence type="ECO:0000313" key="2">
    <source>
        <dbReference type="EMBL" id="AAL02837.1"/>
    </source>
</evidence>
<keyword evidence="2" id="KW-0808">Transferase</keyword>
<keyword evidence="1" id="KW-1133">Transmembrane helix</keyword>
<name>Q92IX1_RICCN</name>
<organism evidence="2 3">
    <name type="scientific">Rickettsia conorii (strain ATCC VR-613 / Malish 7)</name>
    <dbReference type="NCBI Taxonomy" id="272944"/>
    <lineage>
        <taxon>Bacteria</taxon>
        <taxon>Pseudomonadati</taxon>
        <taxon>Pseudomonadota</taxon>
        <taxon>Alphaproteobacteria</taxon>
        <taxon>Rickettsiales</taxon>
        <taxon>Rickettsiaceae</taxon>
        <taxon>Rickettsieae</taxon>
        <taxon>Rickettsia</taxon>
        <taxon>spotted fever group</taxon>
    </lineage>
</organism>
<keyword evidence="1" id="KW-0472">Membrane</keyword>
<evidence type="ECO:0000313" key="3">
    <source>
        <dbReference type="Proteomes" id="UP000000816"/>
    </source>
</evidence>
<dbReference type="HOGENOM" id="CLU_2438869_0_0_5"/>
<dbReference type="GO" id="GO:0016746">
    <property type="term" value="F:acyltransferase activity"/>
    <property type="evidence" value="ECO:0007669"/>
    <property type="project" value="UniProtKB-KW"/>
</dbReference>
<keyword evidence="1" id="KW-0812">Transmembrane</keyword>
<reference evidence="2 3" key="1">
    <citation type="journal article" date="2001" name="Science">
        <title>Mechanisms of evolution in Rickettsia conorii and R. prowazekii.</title>
        <authorList>
            <person name="Ogata H."/>
            <person name="Audic S."/>
            <person name="Renesto-Audiffren P."/>
            <person name="Fournier P.-E."/>
            <person name="Barbe V."/>
            <person name="Samson D."/>
            <person name="Roux V."/>
            <person name="Cossart P."/>
            <person name="Weissenbach J."/>
            <person name="Claverie J.-M."/>
            <person name="Raoult D."/>
        </authorList>
    </citation>
    <scope>NUCLEOTIDE SEQUENCE [LARGE SCALE GENOMIC DNA]</scope>
    <source>
        <strain evidence="3">ATCC VR-613 / Malish 7</strain>
    </source>
</reference>
<dbReference type="EMBL" id="AE006914">
    <property type="protein sequence ID" value="AAL02837.1"/>
    <property type="molecule type" value="Genomic_DNA"/>
</dbReference>
<dbReference type="PATRIC" id="fig|272944.4.peg.340"/>
<dbReference type="KEGG" id="rco:RC0299"/>
<protein>
    <submittedName>
        <fullName evidence="2">Uncharacterized protein</fullName>
    </submittedName>
</protein>
<accession>Q92IX1</accession>